<dbReference type="OrthoDB" id="5955800at2759"/>
<accession>A0A1X7VJZ9</accession>
<sequence>MEEEKKRLVAALALCNLLSAMISLYLLNLLIFNQMQQRMYSFVGRSLGKICKRRKKQCFSSYWVKPGRTDDWWMNFVNDVVVDKDWKDNFRMRKDNFLRLCDKLCSFLEKNATNLRN</sequence>
<reference evidence="2" key="1">
    <citation type="submission" date="2017-05" db="UniProtKB">
        <authorList>
            <consortium name="EnsemblMetazoa"/>
        </authorList>
    </citation>
    <scope>IDENTIFICATION</scope>
</reference>
<dbReference type="AlphaFoldDB" id="A0A1X7VJZ9"/>
<proteinExistence type="predicted"/>
<evidence type="ECO:0000256" key="1">
    <source>
        <dbReference type="SAM" id="Phobius"/>
    </source>
</evidence>
<dbReference type="EnsemblMetazoa" id="Aqu2.1.40254_001">
    <property type="protein sequence ID" value="Aqu2.1.40254_001"/>
    <property type="gene ID" value="Aqu2.1.40254"/>
</dbReference>
<feature type="transmembrane region" description="Helical" evidence="1">
    <location>
        <begin position="12"/>
        <end position="32"/>
    </location>
</feature>
<keyword evidence="1" id="KW-1133">Transmembrane helix</keyword>
<organism evidence="2">
    <name type="scientific">Amphimedon queenslandica</name>
    <name type="common">Sponge</name>
    <dbReference type="NCBI Taxonomy" id="400682"/>
    <lineage>
        <taxon>Eukaryota</taxon>
        <taxon>Metazoa</taxon>
        <taxon>Porifera</taxon>
        <taxon>Demospongiae</taxon>
        <taxon>Heteroscleromorpha</taxon>
        <taxon>Haplosclerida</taxon>
        <taxon>Niphatidae</taxon>
        <taxon>Amphimedon</taxon>
    </lineage>
</organism>
<dbReference type="InParanoid" id="A0A1X7VJZ9"/>
<keyword evidence="1" id="KW-0472">Membrane</keyword>
<keyword evidence="1" id="KW-0812">Transmembrane</keyword>
<evidence type="ECO:0000313" key="2">
    <source>
        <dbReference type="EnsemblMetazoa" id="Aqu2.1.40254_001"/>
    </source>
</evidence>
<name>A0A1X7VJZ9_AMPQE</name>
<protein>
    <submittedName>
        <fullName evidence="2">Uncharacterized protein</fullName>
    </submittedName>
</protein>